<keyword evidence="3 8" id="KW-0732">Signal</keyword>
<dbReference type="Pfam" id="PF25152">
    <property type="entry name" value="CD59"/>
    <property type="match status" value="1"/>
</dbReference>
<feature type="chain" id="PRO_5034268286" description="MAC-inhibitory protein" evidence="8">
    <location>
        <begin position="24"/>
        <end position="123"/>
    </location>
</feature>
<keyword evidence="7" id="KW-0449">Lipoprotein</keyword>
<keyword evidence="2" id="KW-0336">GPI-anchor</keyword>
<name>A0A8C8VKF1_9SAUR</name>
<evidence type="ECO:0000256" key="1">
    <source>
        <dbReference type="ARBA" id="ARBA00004589"/>
    </source>
</evidence>
<dbReference type="Proteomes" id="UP000694393">
    <property type="component" value="Unplaced"/>
</dbReference>
<reference evidence="9" key="2">
    <citation type="submission" date="2025-09" db="UniProtKB">
        <authorList>
            <consortium name="Ensembl"/>
        </authorList>
    </citation>
    <scope>IDENTIFICATION</scope>
</reference>
<evidence type="ECO:0000256" key="8">
    <source>
        <dbReference type="SAM" id="SignalP"/>
    </source>
</evidence>
<organism evidence="9 10">
    <name type="scientific">Pelusios castaneus</name>
    <name type="common">West African mud turtle</name>
    <dbReference type="NCBI Taxonomy" id="367368"/>
    <lineage>
        <taxon>Eukaryota</taxon>
        <taxon>Metazoa</taxon>
        <taxon>Chordata</taxon>
        <taxon>Craniata</taxon>
        <taxon>Vertebrata</taxon>
        <taxon>Euteleostomi</taxon>
        <taxon>Archelosauria</taxon>
        <taxon>Testudinata</taxon>
        <taxon>Testudines</taxon>
        <taxon>Pleurodira</taxon>
        <taxon>Pelomedusidae</taxon>
        <taxon>Pelusios</taxon>
    </lineage>
</organism>
<reference evidence="9" key="1">
    <citation type="submission" date="2025-08" db="UniProtKB">
        <authorList>
            <consortium name="Ensembl"/>
        </authorList>
    </citation>
    <scope>IDENTIFICATION</scope>
</reference>
<keyword evidence="6" id="KW-0325">Glycoprotein</keyword>
<evidence type="ECO:0000256" key="4">
    <source>
        <dbReference type="ARBA" id="ARBA00023136"/>
    </source>
</evidence>
<dbReference type="CDD" id="cd23554">
    <property type="entry name" value="TFP_LU_ECD_CD59"/>
    <property type="match status" value="1"/>
</dbReference>
<evidence type="ECO:0000313" key="9">
    <source>
        <dbReference type="Ensembl" id="ENSPCEP00000014587.1"/>
    </source>
</evidence>
<keyword evidence="5" id="KW-1015">Disulfide bond</keyword>
<dbReference type="Ensembl" id="ENSPCET00000015115.1">
    <property type="protein sequence ID" value="ENSPCEP00000014587.1"/>
    <property type="gene ID" value="ENSPCEG00000011570.1"/>
</dbReference>
<keyword evidence="4" id="KW-0472">Membrane</keyword>
<evidence type="ECO:0000313" key="10">
    <source>
        <dbReference type="Proteomes" id="UP000694393"/>
    </source>
</evidence>
<accession>A0A8C8VKF1</accession>
<sequence>MNGNKTNCVLLTVFVVLAVFCSSVFMLKCYKCEQHADVPCKSNITCTGSDNSCLLFKDEQVAISRCYPYSKCEVAIIEKEFSSKKFEFRCCQKDLCNRSPTMMISKAVFSVATLMTMSWILCF</sequence>
<dbReference type="GO" id="GO:0098552">
    <property type="term" value="C:side of membrane"/>
    <property type="evidence" value="ECO:0007669"/>
    <property type="project" value="UniProtKB-KW"/>
</dbReference>
<dbReference type="SUPFAM" id="SSF57302">
    <property type="entry name" value="Snake toxin-like"/>
    <property type="match status" value="1"/>
</dbReference>
<protein>
    <recommendedName>
        <fullName evidence="11">MAC-inhibitory protein</fullName>
    </recommendedName>
</protein>
<dbReference type="InterPro" id="IPR056949">
    <property type="entry name" value="CD59"/>
</dbReference>
<evidence type="ECO:0000256" key="2">
    <source>
        <dbReference type="ARBA" id="ARBA00022622"/>
    </source>
</evidence>
<dbReference type="GO" id="GO:0030154">
    <property type="term" value="P:cell differentiation"/>
    <property type="evidence" value="ECO:0007669"/>
    <property type="project" value="UniProtKB-ARBA"/>
</dbReference>
<evidence type="ECO:0000256" key="3">
    <source>
        <dbReference type="ARBA" id="ARBA00022729"/>
    </source>
</evidence>
<evidence type="ECO:0000256" key="5">
    <source>
        <dbReference type="ARBA" id="ARBA00023157"/>
    </source>
</evidence>
<evidence type="ECO:0000256" key="7">
    <source>
        <dbReference type="ARBA" id="ARBA00023288"/>
    </source>
</evidence>
<feature type="signal peptide" evidence="8">
    <location>
        <begin position="1"/>
        <end position="23"/>
    </location>
</feature>
<comment type="subcellular location">
    <subcellularLocation>
        <location evidence="1">Membrane</location>
        <topology evidence="1">Lipid-anchor</topology>
        <topology evidence="1">GPI-anchor</topology>
    </subcellularLocation>
</comment>
<keyword evidence="10" id="KW-1185">Reference proteome</keyword>
<dbReference type="AlphaFoldDB" id="A0A8C8VKF1"/>
<dbReference type="Gene3D" id="2.10.60.10">
    <property type="entry name" value="CD59"/>
    <property type="match status" value="1"/>
</dbReference>
<evidence type="ECO:0008006" key="11">
    <source>
        <dbReference type="Google" id="ProtNLM"/>
    </source>
</evidence>
<evidence type="ECO:0000256" key="6">
    <source>
        <dbReference type="ARBA" id="ARBA00023180"/>
    </source>
</evidence>
<proteinExistence type="predicted"/>
<dbReference type="InterPro" id="IPR045860">
    <property type="entry name" value="Snake_toxin-like_sf"/>
</dbReference>